<proteinExistence type="predicted"/>
<keyword evidence="3" id="KW-1185">Reference proteome</keyword>
<feature type="transmembrane region" description="Helical" evidence="1">
    <location>
        <begin position="114"/>
        <end position="131"/>
    </location>
</feature>
<name>A0ABR8UKN5_9GAMM</name>
<feature type="transmembrane region" description="Helical" evidence="1">
    <location>
        <begin position="53"/>
        <end position="75"/>
    </location>
</feature>
<organism evidence="2 3">
    <name type="scientific">Luteimonas colneyensis</name>
    <dbReference type="NCBI Taxonomy" id="2762230"/>
    <lineage>
        <taxon>Bacteria</taxon>
        <taxon>Pseudomonadati</taxon>
        <taxon>Pseudomonadota</taxon>
        <taxon>Gammaproteobacteria</taxon>
        <taxon>Lysobacterales</taxon>
        <taxon>Lysobacteraceae</taxon>
        <taxon>Luteimonas</taxon>
    </lineage>
</organism>
<accession>A0ABR8UKN5</accession>
<protein>
    <recommendedName>
        <fullName evidence="4">Sugar transporter</fullName>
    </recommendedName>
</protein>
<comment type="caution">
    <text evidence="2">The sequence shown here is derived from an EMBL/GenBank/DDBJ whole genome shotgun (WGS) entry which is preliminary data.</text>
</comment>
<dbReference type="RefSeq" id="WP_191729357.1">
    <property type="nucleotide sequence ID" value="NZ_JACSQJ010000004.1"/>
</dbReference>
<reference evidence="2 3" key="1">
    <citation type="submission" date="2020-08" db="EMBL/GenBank/DDBJ databases">
        <title>A Genomic Blueprint of the Chicken Gut Microbiome.</title>
        <authorList>
            <person name="Gilroy R."/>
            <person name="Ravi A."/>
            <person name="Getino M."/>
            <person name="Pursley I."/>
            <person name="Horton D.L."/>
            <person name="Alikhan N.-F."/>
            <person name="Baker D."/>
            <person name="Gharbi K."/>
            <person name="Hall N."/>
            <person name="Watson M."/>
            <person name="Adriaenssens E.M."/>
            <person name="Foster-Nyarko E."/>
            <person name="Jarju S."/>
            <person name="Secka A."/>
            <person name="Antonio M."/>
            <person name="Oren A."/>
            <person name="Chaudhuri R."/>
            <person name="La Ragione R.M."/>
            <person name="Hildebrand F."/>
            <person name="Pallen M.J."/>
        </authorList>
    </citation>
    <scope>NUCLEOTIDE SEQUENCE [LARGE SCALE GENOMIC DNA]</scope>
    <source>
        <strain evidence="2 3">Sa2BVA3</strain>
    </source>
</reference>
<sequence>MVTTAPASFRAVSILALAWNLIGVTMFFLQTGLTPEQVAAMPEEQRVVYEAMPGWLAVVYGVAVFTGALGSLGLLLRRRWALPLFAISLASVLVQMIAIYALTPAWQASGASGLPMTFVITGIAAFLLWYARRASARGWLR</sequence>
<evidence type="ECO:0008006" key="4">
    <source>
        <dbReference type="Google" id="ProtNLM"/>
    </source>
</evidence>
<feature type="transmembrane region" description="Helical" evidence="1">
    <location>
        <begin position="12"/>
        <end position="33"/>
    </location>
</feature>
<evidence type="ECO:0000256" key="1">
    <source>
        <dbReference type="SAM" id="Phobius"/>
    </source>
</evidence>
<evidence type="ECO:0000313" key="3">
    <source>
        <dbReference type="Proteomes" id="UP000647183"/>
    </source>
</evidence>
<keyword evidence="1" id="KW-1133">Transmembrane helix</keyword>
<keyword evidence="1" id="KW-0812">Transmembrane</keyword>
<feature type="transmembrane region" description="Helical" evidence="1">
    <location>
        <begin position="82"/>
        <end position="102"/>
    </location>
</feature>
<dbReference type="EMBL" id="JACSQJ010000004">
    <property type="protein sequence ID" value="MBD7988154.1"/>
    <property type="molecule type" value="Genomic_DNA"/>
</dbReference>
<evidence type="ECO:0000313" key="2">
    <source>
        <dbReference type="EMBL" id="MBD7988154.1"/>
    </source>
</evidence>
<keyword evidence="1" id="KW-0472">Membrane</keyword>
<gene>
    <name evidence="2" type="ORF">H9645_08945</name>
</gene>
<dbReference type="Proteomes" id="UP000647183">
    <property type="component" value="Unassembled WGS sequence"/>
</dbReference>